<dbReference type="RefSeq" id="XP_001732484.1">
    <property type="nucleotide sequence ID" value="XM_001732432.1"/>
</dbReference>
<dbReference type="PROSITE" id="PS52001">
    <property type="entry name" value="AD"/>
    <property type="match status" value="1"/>
</dbReference>
<name>A8PSH6_MALGO</name>
<dbReference type="STRING" id="425265.A8PSH6"/>
<dbReference type="AlphaFoldDB" id="A8PSH6"/>
<dbReference type="InterPro" id="IPR047574">
    <property type="entry name" value="AD"/>
</dbReference>
<dbReference type="KEGG" id="mgl:MGL_0259"/>
<dbReference type="SMART" id="SM00995">
    <property type="entry name" value="AD"/>
    <property type="match status" value="1"/>
</dbReference>
<dbReference type="InterPro" id="IPR019181">
    <property type="entry name" value="LSM12_ABD"/>
</dbReference>
<sequence length="258" mass="27989">MSLESIPADVQNALQTNISMPVQLTVMYPSFQAPDYSTGTDSVVGRIWAFDTVSNLVVLETGNSSALPPAMRRAAASAVYEAGSTRGPSSGLVTGFKIVRASSIKQLKVLNEAQYEKLMPHGPSQLTHISAVPVAAMEVREAAATKKCQERSMQLAPSEASDIGQIVFDAVNKTLPCRWHESHIIVLDEVVISGPSYSVSATYVPSLSRNQLERLLNDDDVDAVQIASHVERAKDKARTWLRVTKVLDGIHTKFALVE</sequence>
<dbReference type="PANTHER" id="PTHR13542">
    <property type="entry name" value="LSM12 HOMOLOG"/>
    <property type="match status" value="1"/>
</dbReference>
<dbReference type="InParanoid" id="A8PSH6"/>
<dbReference type="InterPro" id="IPR039683">
    <property type="entry name" value="Lsm12-like"/>
</dbReference>
<reference evidence="2 3" key="1">
    <citation type="journal article" date="2007" name="Proc. Natl. Acad. Sci. U.S.A.">
        <title>Dandruff-associated Malassezia genomes reveal convergent and divergent virulence traits shared with plant and human fungal pathogens.</title>
        <authorList>
            <person name="Xu J."/>
            <person name="Saunders C.W."/>
            <person name="Hu P."/>
            <person name="Grant R.A."/>
            <person name="Boekhout T."/>
            <person name="Kuramae E.E."/>
            <person name="Kronstad J.W."/>
            <person name="Deangelis Y.M."/>
            <person name="Reeder N.L."/>
            <person name="Johnstone K.R."/>
            <person name="Leland M."/>
            <person name="Fieno A.M."/>
            <person name="Begley W.M."/>
            <person name="Sun Y."/>
            <person name="Lacey M.P."/>
            <person name="Chaudhary T."/>
            <person name="Keough T."/>
            <person name="Chu L."/>
            <person name="Sears R."/>
            <person name="Yuan B."/>
            <person name="Dawson T.L.Jr."/>
        </authorList>
    </citation>
    <scope>NUCLEOTIDE SEQUENCE [LARGE SCALE GENOMIC DNA]</scope>
    <source>
        <strain evidence="3">ATCC MYA-4612 / CBS 7966</strain>
    </source>
</reference>
<dbReference type="Proteomes" id="UP000008837">
    <property type="component" value="Unassembled WGS sequence"/>
</dbReference>
<comment type="caution">
    <text evidence="2">The sequence shown here is derived from an EMBL/GenBank/DDBJ whole genome shotgun (WGS) entry which is preliminary data.</text>
</comment>
<evidence type="ECO:0000259" key="1">
    <source>
        <dbReference type="PROSITE" id="PS52001"/>
    </source>
</evidence>
<organism evidence="2 3">
    <name type="scientific">Malassezia globosa (strain ATCC MYA-4612 / CBS 7966)</name>
    <name type="common">Dandruff-associated fungus</name>
    <dbReference type="NCBI Taxonomy" id="425265"/>
    <lineage>
        <taxon>Eukaryota</taxon>
        <taxon>Fungi</taxon>
        <taxon>Dikarya</taxon>
        <taxon>Basidiomycota</taxon>
        <taxon>Ustilaginomycotina</taxon>
        <taxon>Malasseziomycetes</taxon>
        <taxon>Malasseziales</taxon>
        <taxon>Malasseziaceae</taxon>
        <taxon>Malassezia</taxon>
    </lineage>
</organism>
<dbReference type="OMA" id="GKLWAYD"/>
<dbReference type="OrthoDB" id="1057137at2759"/>
<evidence type="ECO:0000313" key="3">
    <source>
        <dbReference type="Proteomes" id="UP000008837"/>
    </source>
</evidence>
<accession>A8PSH6</accession>
<feature type="domain" description="AD" evidence="1">
    <location>
        <begin position="130"/>
        <end position="238"/>
    </location>
</feature>
<dbReference type="VEuPathDB" id="FungiDB:MGL_0259"/>
<evidence type="ECO:0000313" key="2">
    <source>
        <dbReference type="EMBL" id="EDP45270.1"/>
    </source>
</evidence>
<dbReference type="GeneID" id="5856790"/>
<gene>
    <name evidence="2" type="ORF">MGL_0259</name>
</gene>
<dbReference type="EMBL" id="AAYY01000001">
    <property type="protein sequence ID" value="EDP45270.1"/>
    <property type="molecule type" value="Genomic_DNA"/>
</dbReference>
<proteinExistence type="predicted"/>
<protein>
    <recommendedName>
        <fullName evidence="1">AD domain-containing protein</fullName>
    </recommendedName>
</protein>
<keyword evidence="3" id="KW-1185">Reference proteome</keyword>
<dbReference type="Pfam" id="PF09793">
    <property type="entry name" value="AD"/>
    <property type="match status" value="1"/>
</dbReference>